<dbReference type="AlphaFoldDB" id="A0A820LWH0"/>
<comment type="caution">
    <text evidence="1">The sequence shown here is derived from an EMBL/GenBank/DDBJ whole genome shotgun (WGS) entry which is preliminary data.</text>
</comment>
<dbReference type="Proteomes" id="UP000663836">
    <property type="component" value="Unassembled WGS sequence"/>
</dbReference>
<accession>A0A820LWH0</accession>
<evidence type="ECO:0000313" key="1">
    <source>
        <dbReference type="EMBL" id="CAF4364358.1"/>
    </source>
</evidence>
<dbReference type="EMBL" id="CAJOBD010055185">
    <property type="protein sequence ID" value="CAF4364358.1"/>
    <property type="molecule type" value="Genomic_DNA"/>
</dbReference>
<proteinExistence type="predicted"/>
<sequence length="24" mass="2605">MCEGQQPLRFLALGASLTAGYYQS</sequence>
<organism evidence="1 2">
    <name type="scientific">Rotaria sordida</name>
    <dbReference type="NCBI Taxonomy" id="392033"/>
    <lineage>
        <taxon>Eukaryota</taxon>
        <taxon>Metazoa</taxon>
        <taxon>Spiralia</taxon>
        <taxon>Gnathifera</taxon>
        <taxon>Rotifera</taxon>
        <taxon>Eurotatoria</taxon>
        <taxon>Bdelloidea</taxon>
        <taxon>Philodinida</taxon>
        <taxon>Philodinidae</taxon>
        <taxon>Rotaria</taxon>
    </lineage>
</organism>
<name>A0A820LWH0_9BILA</name>
<reference evidence="1" key="1">
    <citation type="submission" date="2021-02" db="EMBL/GenBank/DDBJ databases">
        <authorList>
            <person name="Nowell W R."/>
        </authorList>
    </citation>
    <scope>NUCLEOTIDE SEQUENCE</scope>
</reference>
<protein>
    <submittedName>
        <fullName evidence="1">Uncharacterized protein</fullName>
    </submittedName>
</protein>
<feature type="non-terminal residue" evidence="1">
    <location>
        <position position="24"/>
    </location>
</feature>
<evidence type="ECO:0000313" key="2">
    <source>
        <dbReference type="Proteomes" id="UP000663836"/>
    </source>
</evidence>
<gene>
    <name evidence="1" type="ORF">JBS370_LOCUS42322</name>
</gene>